<keyword evidence="2" id="KW-1185">Reference proteome</keyword>
<reference evidence="2" key="1">
    <citation type="journal article" date="2017" name="Genome Biol.">
        <title>Comparative genomics reveals high biological diversity and specific adaptations in the industrially and medically important fungal genus Aspergillus.</title>
        <authorList>
            <person name="de Vries R.P."/>
            <person name="Riley R."/>
            <person name="Wiebenga A."/>
            <person name="Aguilar-Osorio G."/>
            <person name="Amillis S."/>
            <person name="Uchima C.A."/>
            <person name="Anderluh G."/>
            <person name="Asadollahi M."/>
            <person name="Askin M."/>
            <person name="Barry K."/>
            <person name="Battaglia E."/>
            <person name="Bayram O."/>
            <person name="Benocci T."/>
            <person name="Braus-Stromeyer S.A."/>
            <person name="Caldana C."/>
            <person name="Canovas D."/>
            <person name="Cerqueira G.C."/>
            <person name="Chen F."/>
            <person name="Chen W."/>
            <person name="Choi C."/>
            <person name="Clum A."/>
            <person name="Dos Santos R.A."/>
            <person name="Damasio A.R."/>
            <person name="Diallinas G."/>
            <person name="Emri T."/>
            <person name="Fekete E."/>
            <person name="Flipphi M."/>
            <person name="Freyberg S."/>
            <person name="Gallo A."/>
            <person name="Gournas C."/>
            <person name="Habgood R."/>
            <person name="Hainaut M."/>
            <person name="Harispe M.L."/>
            <person name="Henrissat B."/>
            <person name="Hilden K.S."/>
            <person name="Hope R."/>
            <person name="Hossain A."/>
            <person name="Karabika E."/>
            <person name="Karaffa L."/>
            <person name="Karanyi Z."/>
            <person name="Krasevec N."/>
            <person name="Kuo A."/>
            <person name="Kusch H."/>
            <person name="LaButti K."/>
            <person name="Lagendijk E.L."/>
            <person name="Lapidus A."/>
            <person name="Levasseur A."/>
            <person name="Lindquist E."/>
            <person name="Lipzen A."/>
            <person name="Logrieco A.F."/>
            <person name="MacCabe A."/>
            <person name="Maekelae M.R."/>
            <person name="Malavazi I."/>
            <person name="Melin P."/>
            <person name="Meyer V."/>
            <person name="Mielnichuk N."/>
            <person name="Miskei M."/>
            <person name="Molnar A.P."/>
            <person name="Mule G."/>
            <person name="Ngan C.Y."/>
            <person name="Orejas M."/>
            <person name="Orosz E."/>
            <person name="Ouedraogo J.P."/>
            <person name="Overkamp K.M."/>
            <person name="Park H.-S."/>
            <person name="Perrone G."/>
            <person name="Piumi F."/>
            <person name="Punt P.J."/>
            <person name="Ram A.F."/>
            <person name="Ramon A."/>
            <person name="Rauscher S."/>
            <person name="Record E."/>
            <person name="Riano-Pachon D.M."/>
            <person name="Robert V."/>
            <person name="Roehrig J."/>
            <person name="Ruller R."/>
            <person name="Salamov A."/>
            <person name="Salih N.S."/>
            <person name="Samson R.A."/>
            <person name="Sandor E."/>
            <person name="Sanguinetti M."/>
            <person name="Schuetze T."/>
            <person name="Sepcic K."/>
            <person name="Shelest E."/>
            <person name="Sherlock G."/>
            <person name="Sophianopoulou V."/>
            <person name="Squina F.M."/>
            <person name="Sun H."/>
            <person name="Susca A."/>
            <person name="Todd R.B."/>
            <person name="Tsang A."/>
            <person name="Unkles S.E."/>
            <person name="van de Wiele N."/>
            <person name="van Rossen-Uffink D."/>
            <person name="Oliveira J.V."/>
            <person name="Vesth T.C."/>
            <person name="Visser J."/>
            <person name="Yu J.-H."/>
            <person name="Zhou M."/>
            <person name="Andersen M.R."/>
            <person name="Archer D.B."/>
            <person name="Baker S.E."/>
            <person name="Benoit I."/>
            <person name="Brakhage A.A."/>
            <person name="Braus G.H."/>
            <person name="Fischer R."/>
            <person name="Frisvad J.C."/>
            <person name="Goldman G.H."/>
            <person name="Houbraken J."/>
            <person name="Oakley B."/>
            <person name="Pocsi I."/>
            <person name="Scazzocchio C."/>
            <person name="Seiboth B."/>
            <person name="vanKuyk P.A."/>
            <person name="Wortman J."/>
            <person name="Dyer P.S."/>
            <person name="Grigoriev I.V."/>
        </authorList>
    </citation>
    <scope>NUCLEOTIDE SEQUENCE [LARGE SCALE GENOMIC DNA]</scope>
    <source>
        <strain evidence="2">DTO 134E9</strain>
    </source>
</reference>
<dbReference type="PANTHER" id="PTHR34144:SF5">
    <property type="entry name" value="ALPHA-1,3-MANNOSYLTRANSFERASE CMT1"/>
    <property type="match status" value="1"/>
</dbReference>
<dbReference type="OrthoDB" id="262547at2759"/>
<protein>
    <recommendedName>
        <fullName evidence="3">Alpha-1,3-mannosyltransferase CMT1</fullName>
    </recommendedName>
</protein>
<gene>
    <name evidence="1" type="ORF">ASPWEDRAFT_121345</name>
</gene>
<dbReference type="GeneID" id="63744919"/>
<name>A0A1L9R6A8_ASPWE</name>
<proteinExistence type="predicted"/>
<evidence type="ECO:0000313" key="1">
    <source>
        <dbReference type="EMBL" id="OJJ30451.1"/>
    </source>
</evidence>
<accession>A0A1L9R6A8</accession>
<dbReference type="Pfam" id="PF11735">
    <property type="entry name" value="CAP59_mtransfer"/>
    <property type="match status" value="1"/>
</dbReference>
<dbReference type="InterPro" id="IPR021047">
    <property type="entry name" value="Mannosyltransferase_CMT1"/>
</dbReference>
<dbReference type="RefSeq" id="XP_040684128.1">
    <property type="nucleotide sequence ID" value="XM_040829071.1"/>
</dbReference>
<evidence type="ECO:0008006" key="3">
    <source>
        <dbReference type="Google" id="ProtNLM"/>
    </source>
</evidence>
<sequence>MDYHDNTTLSRLACPAHIGRRYDHLREDPSYGASSRIKYFFALDLYQSAAILPRLMGSIVEVIRFLGPERCAVSVIEGRSEDGTYEILAALKKEVESLGSRFYLDRSSINPKSDGVNRIAALAELRNMALAPLTPAHRDSGLYLPDAIIIFVNDISLCAEDILELVHQHVTQSAHMTCAFDWLYAGTLFYDVWVSRTLVGNLFFEIPQDGSWDYRDTLFFDDPDSKRRYDAFQPVQVYACWGGMITIDAGPFATGSLKFRASDEDECYMGEPTLLAKDLWRQGLGKIMAVPAVNVAYSDEEATGTKTNRGYVGDRVDLMSIDQEERYKWQDEPPGLVKCLPSFNRPSWVKPV</sequence>
<dbReference type="EMBL" id="KV878217">
    <property type="protein sequence ID" value="OJJ30451.1"/>
    <property type="molecule type" value="Genomic_DNA"/>
</dbReference>
<dbReference type="Proteomes" id="UP000184383">
    <property type="component" value="Unassembled WGS sequence"/>
</dbReference>
<dbReference type="VEuPathDB" id="FungiDB:ASPWEDRAFT_121345"/>
<organism evidence="1 2">
    <name type="scientific">Aspergillus wentii DTO 134E9</name>
    <dbReference type="NCBI Taxonomy" id="1073089"/>
    <lineage>
        <taxon>Eukaryota</taxon>
        <taxon>Fungi</taxon>
        <taxon>Dikarya</taxon>
        <taxon>Ascomycota</taxon>
        <taxon>Pezizomycotina</taxon>
        <taxon>Eurotiomycetes</taxon>
        <taxon>Eurotiomycetidae</taxon>
        <taxon>Eurotiales</taxon>
        <taxon>Aspergillaceae</taxon>
        <taxon>Aspergillus</taxon>
        <taxon>Aspergillus subgen. Cremei</taxon>
    </lineage>
</organism>
<dbReference type="AlphaFoldDB" id="A0A1L9R6A8"/>
<evidence type="ECO:0000313" key="2">
    <source>
        <dbReference type="Proteomes" id="UP000184383"/>
    </source>
</evidence>
<dbReference type="PANTHER" id="PTHR34144">
    <property type="entry name" value="CHROMOSOME 8, WHOLE GENOME SHOTGUN SEQUENCE"/>
    <property type="match status" value="1"/>
</dbReference>